<name>A0A6J5QDQ3_9CAUD</name>
<gene>
    <name evidence="1" type="ORF">UFOVP1043_44</name>
</gene>
<organism evidence="1">
    <name type="scientific">uncultured Caudovirales phage</name>
    <dbReference type="NCBI Taxonomy" id="2100421"/>
    <lineage>
        <taxon>Viruses</taxon>
        <taxon>Duplodnaviria</taxon>
        <taxon>Heunggongvirae</taxon>
        <taxon>Uroviricota</taxon>
        <taxon>Caudoviricetes</taxon>
        <taxon>Peduoviridae</taxon>
        <taxon>Maltschvirus</taxon>
        <taxon>Maltschvirus maltsch</taxon>
    </lineage>
</organism>
<protein>
    <submittedName>
        <fullName evidence="1">Uncharacterized protein</fullName>
    </submittedName>
</protein>
<evidence type="ECO:0000313" key="1">
    <source>
        <dbReference type="EMBL" id="CAB4180497.1"/>
    </source>
</evidence>
<dbReference type="EMBL" id="LR797001">
    <property type="protein sequence ID" value="CAB4180497.1"/>
    <property type="molecule type" value="Genomic_DNA"/>
</dbReference>
<reference evidence="1" key="1">
    <citation type="submission" date="2020-05" db="EMBL/GenBank/DDBJ databases">
        <authorList>
            <person name="Chiriac C."/>
            <person name="Salcher M."/>
            <person name="Ghai R."/>
            <person name="Kavagutti S V."/>
        </authorList>
    </citation>
    <scope>NUCLEOTIDE SEQUENCE</scope>
</reference>
<sequence>MRKLLEIWDKEKEFFGRWRDVTGGVKYAMDGVKIRVDTERELLIEAVEWMQDLKDVWEDTRKSDDRVLLELEADINKIKKHIKMNPAERSGW</sequence>
<proteinExistence type="predicted"/>
<accession>A0A6J5QDQ3</accession>